<evidence type="ECO:0000256" key="4">
    <source>
        <dbReference type="ARBA" id="ARBA00022989"/>
    </source>
</evidence>
<keyword evidence="6" id="KW-1003">Cell membrane</keyword>
<feature type="transmembrane region" description="Helical" evidence="6">
    <location>
        <begin position="137"/>
        <end position="157"/>
    </location>
</feature>
<gene>
    <name evidence="7" type="ORF">GCM10025791_28390</name>
</gene>
<accession>A0AAV3U403</accession>
<evidence type="ECO:0000256" key="1">
    <source>
        <dbReference type="ARBA" id="ARBA00004141"/>
    </source>
</evidence>
<sequence>MSTELLLVFPVLGVVVGIAAGLLGVGGGGIMVPALSAIFAAMGFSLAEIVHLALGTSMATIITTSISSARTHHQKGSVNWVTWRAMTPGVLIGTFLATFLVALLPAQLLATFFACFMGFVAVQMWRPLKATSQSNPAKAELFAAGAGIGGVSALVSIGGGSLTVPYLNWRKHPMTNAVGTSAALGLPIALTGTLGYLINGWQHTDLSQGVLGYIYLPAVLVLSIFSAIAAPFGVRLAHSLPVPTLRKVFAVLLVVISLRMFWQVVGG</sequence>
<evidence type="ECO:0000256" key="5">
    <source>
        <dbReference type="ARBA" id="ARBA00023136"/>
    </source>
</evidence>
<comment type="caution">
    <text evidence="7">The sequence shown here is derived from an EMBL/GenBank/DDBJ whole genome shotgun (WGS) entry which is preliminary data.</text>
</comment>
<keyword evidence="4 6" id="KW-1133">Transmembrane helix</keyword>
<dbReference type="Proteomes" id="UP001409585">
    <property type="component" value="Unassembled WGS sequence"/>
</dbReference>
<evidence type="ECO:0000256" key="3">
    <source>
        <dbReference type="ARBA" id="ARBA00022692"/>
    </source>
</evidence>
<reference evidence="8" key="1">
    <citation type="journal article" date="2019" name="Int. J. Syst. Evol. Microbiol.">
        <title>The Global Catalogue of Microorganisms (GCM) 10K type strain sequencing project: providing services to taxonomists for standard genome sequencing and annotation.</title>
        <authorList>
            <consortium name="The Broad Institute Genomics Platform"/>
            <consortium name="The Broad Institute Genome Sequencing Center for Infectious Disease"/>
            <person name="Wu L."/>
            <person name="Ma J."/>
        </authorList>
    </citation>
    <scope>NUCLEOTIDE SEQUENCE [LARGE SCALE GENOMIC DNA]</scope>
    <source>
        <strain evidence="8">JCM 19134</strain>
    </source>
</reference>
<dbReference type="RefSeq" id="WP_345423461.1">
    <property type="nucleotide sequence ID" value="NZ_AP031496.1"/>
</dbReference>
<proteinExistence type="inferred from homology"/>
<feature type="transmembrane region" description="Helical" evidence="6">
    <location>
        <begin position="38"/>
        <end position="62"/>
    </location>
</feature>
<comment type="similarity">
    <text evidence="2 6">Belongs to the 4-toluene sulfonate uptake permease (TSUP) (TC 2.A.102) family.</text>
</comment>
<dbReference type="AlphaFoldDB" id="A0AAV3U403"/>
<keyword evidence="5 6" id="KW-0472">Membrane</keyword>
<dbReference type="EMBL" id="BAABLX010000026">
    <property type="protein sequence ID" value="GAA4947194.1"/>
    <property type="molecule type" value="Genomic_DNA"/>
</dbReference>
<feature type="transmembrane region" description="Helical" evidence="6">
    <location>
        <begin position="83"/>
        <end position="102"/>
    </location>
</feature>
<evidence type="ECO:0000313" key="7">
    <source>
        <dbReference type="EMBL" id="GAA4947194.1"/>
    </source>
</evidence>
<feature type="transmembrane region" description="Helical" evidence="6">
    <location>
        <begin position="210"/>
        <end position="232"/>
    </location>
</feature>
<dbReference type="InterPro" id="IPR002781">
    <property type="entry name" value="TM_pro_TauE-like"/>
</dbReference>
<keyword evidence="3 6" id="KW-0812">Transmembrane</keyword>
<evidence type="ECO:0000313" key="8">
    <source>
        <dbReference type="Proteomes" id="UP001409585"/>
    </source>
</evidence>
<name>A0AAV3U403_9ALTE</name>
<keyword evidence="8" id="KW-1185">Reference proteome</keyword>
<dbReference type="GO" id="GO:0005886">
    <property type="term" value="C:plasma membrane"/>
    <property type="evidence" value="ECO:0007669"/>
    <property type="project" value="UniProtKB-SubCell"/>
</dbReference>
<feature type="transmembrane region" description="Helical" evidence="6">
    <location>
        <begin position="244"/>
        <end position="262"/>
    </location>
</feature>
<dbReference type="Pfam" id="PF01925">
    <property type="entry name" value="TauE"/>
    <property type="match status" value="1"/>
</dbReference>
<feature type="transmembrane region" description="Helical" evidence="6">
    <location>
        <begin position="7"/>
        <end position="32"/>
    </location>
</feature>
<evidence type="ECO:0000256" key="2">
    <source>
        <dbReference type="ARBA" id="ARBA00009142"/>
    </source>
</evidence>
<feature type="transmembrane region" description="Helical" evidence="6">
    <location>
        <begin position="108"/>
        <end position="125"/>
    </location>
</feature>
<dbReference type="PANTHER" id="PTHR43483:SF3">
    <property type="entry name" value="MEMBRANE TRANSPORTER PROTEIN HI_0806-RELATED"/>
    <property type="match status" value="1"/>
</dbReference>
<evidence type="ECO:0000256" key="6">
    <source>
        <dbReference type="RuleBase" id="RU363041"/>
    </source>
</evidence>
<dbReference type="PANTHER" id="PTHR43483">
    <property type="entry name" value="MEMBRANE TRANSPORTER PROTEIN HI_0806-RELATED"/>
    <property type="match status" value="1"/>
</dbReference>
<feature type="transmembrane region" description="Helical" evidence="6">
    <location>
        <begin position="177"/>
        <end position="198"/>
    </location>
</feature>
<comment type="subcellular location">
    <subcellularLocation>
        <location evidence="6">Cell membrane</location>
        <topology evidence="6">Multi-pass membrane protein</topology>
    </subcellularLocation>
    <subcellularLocation>
        <location evidence="1">Membrane</location>
        <topology evidence="1">Multi-pass membrane protein</topology>
    </subcellularLocation>
</comment>
<organism evidence="7 8">
    <name type="scientific">Halioxenophilus aromaticivorans</name>
    <dbReference type="NCBI Taxonomy" id="1306992"/>
    <lineage>
        <taxon>Bacteria</taxon>
        <taxon>Pseudomonadati</taxon>
        <taxon>Pseudomonadota</taxon>
        <taxon>Gammaproteobacteria</taxon>
        <taxon>Alteromonadales</taxon>
        <taxon>Alteromonadaceae</taxon>
        <taxon>Halioxenophilus</taxon>
    </lineage>
</organism>
<protein>
    <recommendedName>
        <fullName evidence="6">Probable membrane transporter protein</fullName>
    </recommendedName>
</protein>